<dbReference type="EMBL" id="ML992792">
    <property type="protein sequence ID" value="KAF2206178.1"/>
    <property type="molecule type" value="Genomic_DNA"/>
</dbReference>
<dbReference type="CDD" id="cd00067">
    <property type="entry name" value="GAL4"/>
    <property type="match status" value="1"/>
</dbReference>
<gene>
    <name evidence="5" type="ORF">CERZMDRAFT_103727</name>
</gene>
<dbReference type="GO" id="GO:0000981">
    <property type="term" value="F:DNA-binding transcription factor activity, RNA polymerase II-specific"/>
    <property type="evidence" value="ECO:0007669"/>
    <property type="project" value="InterPro"/>
</dbReference>
<dbReference type="AlphaFoldDB" id="A0A6A6EV56"/>
<keyword evidence="2" id="KW-0539">Nucleus</keyword>
<feature type="compositionally biased region" description="Low complexity" evidence="3">
    <location>
        <begin position="201"/>
        <end position="210"/>
    </location>
</feature>
<dbReference type="GO" id="GO:0006351">
    <property type="term" value="P:DNA-templated transcription"/>
    <property type="evidence" value="ECO:0007669"/>
    <property type="project" value="InterPro"/>
</dbReference>
<dbReference type="InterPro" id="IPR053187">
    <property type="entry name" value="Notoamide_regulator"/>
</dbReference>
<evidence type="ECO:0000313" key="5">
    <source>
        <dbReference type="EMBL" id="KAF2206178.1"/>
    </source>
</evidence>
<evidence type="ECO:0000256" key="2">
    <source>
        <dbReference type="ARBA" id="ARBA00023242"/>
    </source>
</evidence>
<evidence type="ECO:0000313" key="6">
    <source>
        <dbReference type="Proteomes" id="UP000799539"/>
    </source>
</evidence>
<protein>
    <recommendedName>
        <fullName evidence="4">Zn(2)-C6 fungal-type domain-containing protein</fullName>
    </recommendedName>
</protein>
<name>A0A6A6EV56_9PEZI</name>
<dbReference type="SUPFAM" id="SSF57701">
    <property type="entry name" value="Zn2/Cys6 DNA-binding domain"/>
    <property type="match status" value="1"/>
</dbReference>
<dbReference type="SMART" id="SM00066">
    <property type="entry name" value="GAL4"/>
    <property type="match status" value="1"/>
</dbReference>
<dbReference type="Pfam" id="PF04082">
    <property type="entry name" value="Fungal_trans"/>
    <property type="match status" value="1"/>
</dbReference>
<dbReference type="OrthoDB" id="3646003at2759"/>
<dbReference type="Gene3D" id="4.10.240.10">
    <property type="entry name" value="Zn(2)-C6 fungal-type DNA-binding domain"/>
    <property type="match status" value="1"/>
</dbReference>
<dbReference type="PROSITE" id="PS00463">
    <property type="entry name" value="ZN2_CY6_FUNGAL_1"/>
    <property type="match status" value="1"/>
</dbReference>
<reference evidence="5" key="1">
    <citation type="journal article" date="2020" name="Stud. Mycol.">
        <title>101 Dothideomycetes genomes: a test case for predicting lifestyles and emergence of pathogens.</title>
        <authorList>
            <person name="Haridas S."/>
            <person name="Albert R."/>
            <person name="Binder M."/>
            <person name="Bloem J."/>
            <person name="Labutti K."/>
            <person name="Salamov A."/>
            <person name="Andreopoulos B."/>
            <person name="Baker S."/>
            <person name="Barry K."/>
            <person name="Bills G."/>
            <person name="Bluhm B."/>
            <person name="Cannon C."/>
            <person name="Castanera R."/>
            <person name="Culley D."/>
            <person name="Daum C."/>
            <person name="Ezra D."/>
            <person name="Gonzalez J."/>
            <person name="Henrissat B."/>
            <person name="Kuo A."/>
            <person name="Liang C."/>
            <person name="Lipzen A."/>
            <person name="Lutzoni F."/>
            <person name="Magnuson J."/>
            <person name="Mondo S."/>
            <person name="Nolan M."/>
            <person name="Ohm R."/>
            <person name="Pangilinan J."/>
            <person name="Park H.-J."/>
            <person name="Ramirez L."/>
            <person name="Alfaro M."/>
            <person name="Sun H."/>
            <person name="Tritt A."/>
            <person name="Yoshinaga Y."/>
            <person name="Zwiers L.-H."/>
            <person name="Turgeon B."/>
            <person name="Goodwin S."/>
            <person name="Spatafora J."/>
            <person name="Crous P."/>
            <person name="Grigoriev I."/>
        </authorList>
    </citation>
    <scope>NUCLEOTIDE SEQUENCE</scope>
    <source>
        <strain evidence="5">SCOH1-5</strain>
    </source>
</reference>
<dbReference type="Pfam" id="PF00172">
    <property type="entry name" value="Zn_clus"/>
    <property type="match status" value="1"/>
</dbReference>
<dbReference type="CDD" id="cd12148">
    <property type="entry name" value="fungal_TF_MHR"/>
    <property type="match status" value="1"/>
</dbReference>
<dbReference type="PANTHER" id="PTHR47256:SF10">
    <property type="entry name" value="ZN(II)2CYS6 TRANSCRIPTION FACTOR (EUROFUNG)"/>
    <property type="match status" value="1"/>
</dbReference>
<evidence type="ECO:0000256" key="3">
    <source>
        <dbReference type="SAM" id="MobiDB-lite"/>
    </source>
</evidence>
<dbReference type="GO" id="GO:0003677">
    <property type="term" value="F:DNA binding"/>
    <property type="evidence" value="ECO:0007669"/>
    <property type="project" value="InterPro"/>
</dbReference>
<dbReference type="PANTHER" id="PTHR47256">
    <property type="entry name" value="ZN(II)2CYS6 TRANSCRIPTION FACTOR (EUROFUNG)-RELATED"/>
    <property type="match status" value="1"/>
</dbReference>
<dbReference type="InterPro" id="IPR001138">
    <property type="entry name" value="Zn2Cys6_DnaBD"/>
</dbReference>
<organism evidence="5 6">
    <name type="scientific">Cercospora zeae-maydis SCOH1-5</name>
    <dbReference type="NCBI Taxonomy" id="717836"/>
    <lineage>
        <taxon>Eukaryota</taxon>
        <taxon>Fungi</taxon>
        <taxon>Dikarya</taxon>
        <taxon>Ascomycota</taxon>
        <taxon>Pezizomycotina</taxon>
        <taxon>Dothideomycetes</taxon>
        <taxon>Dothideomycetidae</taxon>
        <taxon>Mycosphaerellales</taxon>
        <taxon>Mycosphaerellaceae</taxon>
        <taxon>Cercospora</taxon>
    </lineage>
</organism>
<dbReference type="InterPro" id="IPR007219">
    <property type="entry name" value="XnlR_reg_dom"/>
</dbReference>
<keyword evidence="1" id="KW-0479">Metal-binding</keyword>
<dbReference type="GO" id="GO:0008270">
    <property type="term" value="F:zinc ion binding"/>
    <property type="evidence" value="ECO:0007669"/>
    <property type="project" value="InterPro"/>
</dbReference>
<dbReference type="Proteomes" id="UP000799539">
    <property type="component" value="Unassembled WGS sequence"/>
</dbReference>
<accession>A0A6A6EV56</accession>
<feature type="region of interest" description="Disordered" evidence="3">
    <location>
        <begin position="197"/>
        <end position="220"/>
    </location>
</feature>
<evidence type="ECO:0000259" key="4">
    <source>
        <dbReference type="PROSITE" id="PS50048"/>
    </source>
</evidence>
<dbReference type="PROSITE" id="PS50048">
    <property type="entry name" value="ZN2_CY6_FUNGAL_2"/>
    <property type="match status" value="1"/>
</dbReference>
<proteinExistence type="predicted"/>
<dbReference type="InterPro" id="IPR036864">
    <property type="entry name" value="Zn2-C6_fun-type_DNA-bd_sf"/>
</dbReference>
<sequence>MGDRPAAAAAPAASDVLLRAFDSAKRQAVVAACQRCRQRKTKCDGERPCASCAAAGSECAWVTQQNETRRQAVKRKHEEMVQASEPVLRFHHLLTTADHDQAFEMLRRLRAGQSVDSILGARHDVRQAPAVLYEQRVYGQLPLALAQSTAPLSDIVRIAQHIVHPHGASRLPAAAAAAADALRCLRRRIIRLEDITGTLSDNGNDNGNGNVLTDAPHRPGQPVAAVTASRDAVPIYRVPAAPWVGGDSTDGGVSDLVTTFLCVTNPFQQFVDADLFVADMRSQDEHSHYCSPLLVNAVLACASLFSEHDEAFAHDHDYLTRGEHYHHDALRLWELEHGRASIANAQALAILSGESSWRGQDRLGWSLHQALARMLKTLNGAEPPSELDDQAARTYKRVRACTASSAVRNHMYWVMGLFGKSGNELVDPTDAPDLRGILKDEAILWRPYPARRPGMPLHLNLLAIENQSICRFLWEILDDVCADNSDLTQKAFWENLGELEARFCYWFQYLPAPLAYTAQMPMALFEFHAQYLVAQMLLNDHWAEVLLSEASIYFDRSERDAVRQRTLRYAIDSAIILRDFRSYFGSKQNPPFLFQLSAMSASILLRYLESNRQHPAKNGLGTTSRTTTITPDQIIPPFEECCRCLLAFSLHLMLPRGINRMLHRTAMEKNVRLPESVQMMLEVFGKDAWSAMDAKRISSAYPNILRGPASLPGEPEEILEVVVGLEGLRV</sequence>
<feature type="domain" description="Zn(2)-C6 fungal-type" evidence="4">
    <location>
        <begin position="32"/>
        <end position="61"/>
    </location>
</feature>
<keyword evidence="6" id="KW-1185">Reference proteome</keyword>
<evidence type="ECO:0000256" key="1">
    <source>
        <dbReference type="ARBA" id="ARBA00022723"/>
    </source>
</evidence>